<keyword evidence="1" id="KW-0472">Membrane</keyword>
<protein>
    <submittedName>
        <fullName evidence="2">Uncharacterized protein</fullName>
    </submittedName>
</protein>
<dbReference type="EMBL" id="CP147248">
    <property type="protein sequence ID" value="WYJ87716.1"/>
    <property type="molecule type" value="Genomic_DNA"/>
</dbReference>
<evidence type="ECO:0000313" key="2">
    <source>
        <dbReference type="EMBL" id="WYJ87716.1"/>
    </source>
</evidence>
<dbReference type="RefSeq" id="WP_176332592.1">
    <property type="nucleotide sequence ID" value="NZ_CP147248.1"/>
</dbReference>
<name>A0ABZ2T8M6_9ENTE</name>
<proteinExistence type="predicted"/>
<accession>A0ABZ2T8M6</accession>
<keyword evidence="1" id="KW-1133">Transmembrane helix</keyword>
<sequence length="55" mass="6235">MYLLLAALGSIIFIHSILLIFVIQKNAEIAGRLDQIDRRRPSSKLNRQAVSSKKK</sequence>
<gene>
    <name evidence="2" type="ORF">A5866_002840</name>
</gene>
<evidence type="ECO:0000256" key="1">
    <source>
        <dbReference type="SAM" id="Phobius"/>
    </source>
</evidence>
<dbReference type="Proteomes" id="UP000195080">
    <property type="component" value="Chromosome"/>
</dbReference>
<organism evidence="2 3">
    <name type="scientific">Candidatus Enterococcus lemimoniae</name>
    <dbReference type="NCBI Taxonomy" id="1834167"/>
    <lineage>
        <taxon>Bacteria</taxon>
        <taxon>Bacillati</taxon>
        <taxon>Bacillota</taxon>
        <taxon>Bacilli</taxon>
        <taxon>Lactobacillales</taxon>
        <taxon>Enterococcaceae</taxon>
        <taxon>Enterococcus</taxon>
    </lineage>
</organism>
<evidence type="ECO:0000313" key="3">
    <source>
        <dbReference type="Proteomes" id="UP000195080"/>
    </source>
</evidence>
<reference evidence="2 3" key="2">
    <citation type="submission" date="2024-03" db="EMBL/GenBank/DDBJ databases">
        <title>The Genome Sequence of Enterococcus sp. DIV0727d.</title>
        <authorList>
            <consortium name="The Broad Institute Genomics Platform"/>
            <consortium name="The Broad Institute Microbial Omics Core"/>
            <consortium name="The Broad Institute Genomic Center for Infectious Diseases"/>
            <person name="Earl A."/>
            <person name="Manson A."/>
            <person name="Gilmore M."/>
            <person name="Schwartman J."/>
            <person name="Shea T."/>
            <person name="Abouelleil A."/>
            <person name="Cao P."/>
            <person name="Chapman S."/>
            <person name="Cusick C."/>
            <person name="Young S."/>
            <person name="Neafsey D."/>
            <person name="Nusbaum C."/>
            <person name="Birren B."/>
        </authorList>
    </citation>
    <scope>NUCLEOTIDE SEQUENCE [LARGE SCALE GENOMIC DNA]</scope>
    <source>
        <strain evidence="2 3">12C11_DIV0727</strain>
    </source>
</reference>
<reference evidence="3" key="1">
    <citation type="submission" date="2017-05" db="EMBL/GenBank/DDBJ databases">
        <title>The Genome Sequence of EEnterococcus faecalis 9F2_4866.</title>
        <authorList>
            <consortium name="The Broad Institute Genomics Platform"/>
            <consortium name="The Broad Institute Genomic Center for Infectious Diseases"/>
            <person name="Earl A."/>
            <person name="Manson A."/>
            <person name="Schwartman J."/>
            <person name="Gilmore M."/>
            <person name="Abouelleil A."/>
            <person name="Cao P."/>
            <person name="Chapman S."/>
            <person name="Cusick C."/>
            <person name="Shea T."/>
            <person name="Young S."/>
            <person name="Neafsey D."/>
            <person name="Nusbaum C."/>
            <person name="Birren B."/>
        </authorList>
    </citation>
    <scope>NUCLEOTIDE SEQUENCE [LARGE SCALE GENOMIC DNA]</scope>
    <source>
        <strain evidence="3">12C11_DIV0727</strain>
    </source>
</reference>
<keyword evidence="3" id="KW-1185">Reference proteome</keyword>
<keyword evidence="1" id="KW-0812">Transmembrane</keyword>
<feature type="transmembrane region" description="Helical" evidence="1">
    <location>
        <begin position="6"/>
        <end position="23"/>
    </location>
</feature>